<evidence type="ECO:0000256" key="4">
    <source>
        <dbReference type="ARBA" id="ARBA00022827"/>
    </source>
</evidence>
<evidence type="ECO:0000256" key="2">
    <source>
        <dbReference type="ARBA" id="ARBA00005466"/>
    </source>
</evidence>
<dbReference type="GO" id="GO:0071949">
    <property type="term" value="F:FAD binding"/>
    <property type="evidence" value="ECO:0007669"/>
    <property type="project" value="InterPro"/>
</dbReference>
<accession>A0A4P6F608</accession>
<reference evidence="7 8" key="1">
    <citation type="submission" date="2019-01" db="EMBL/GenBank/DDBJ databases">
        <title>Genome sequencing of strain FW10M-9.</title>
        <authorList>
            <person name="Heo J."/>
            <person name="Kim S.-J."/>
            <person name="Kim J.-S."/>
            <person name="Hong S.-B."/>
            <person name="Kwon S.-W."/>
        </authorList>
    </citation>
    <scope>NUCLEOTIDE SEQUENCE [LARGE SCALE GENOMIC DNA]</scope>
    <source>
        <strain evidence="7 8">FW10M-9</strain>
    </source>
</reference>
<comment type="similarity">
    <text evidence="2">Belongs to the oxygen-dependent FAD-linked oxidoreductase family.</text>
</comment>
<dbReference type="InterPro" id="IPR016167">
    <property type="entry name" value="FAD-bd_PCMH_sub1"/>
</dbReference>
<name>A0A4P6F608_9MICO</name>
<keyword evidence="5" id="KW-0560">Oxidoreductase</keyword>
<dbReference type="Gene3D" id="3.30.43.10">
    <property type="entry name" value="Uridine Diphospho-n-acetylenolpyruvylglucosamine Reductase, domain 2"/>
    <property type="match status" value="1"/>
</dbReference>
<proteinExistence type="inferred from homology"/>
<dbReference type="Proteomes" id="UP000292118">
    <property type="component" value="Chromosome"/>
</dbReference>
<dbReference type="PANTHER" id="PTHR42973:SF39">
    <property type="entry name" value="FAD-BINDING PCMH-TYPE DOMAIN-CONTAINING PROTEIN"/>
    <property type="match status" value="1"/>
</dbReference>
<evidence type="ECO:0000313" key="7">
    <source>
        <dbReference type="EMBL" id="QAY70835.1"/>
    </source>
</evidence>
<comment type="cofactor">
    <cofactor evidence="1">
        <name>FAD</name>
        <dbReference type="ChEBI" id="CHEBI:57692"/>
    </cofactor>
</comment>
<evidence type="ECO:0000256" key="1">
    <source>
        <dbReference type="ARBA" id="ARBA00001974"/>
    </source>
</evidence>
<dbReference type="InterPro" id="IPR016166">
    <property type="entry name" value="FAD-bd_PCMH"/>
</dbReference>
<dbReference type="PROSITE" id="PS51387">
    <property type="entry name" value="FAD_PCMH"/>
    <property type="match status" value="1"/>
</dbReference>
<keyword evidence="8" id="KW-1185">Reference proteome</keyword>
<dbReference type="Pfam" id="PF01565">
    <property type="entry name" value="FAD_binding_4"/>
    <property type="match status" value="1"/>
</dbReference>
<dbReference type="InterPro" id="IPR036318">
    <property type="entry name" value="FAD-bd_PCMH-like_sf"/>
</dbReference>
<sequence length="452" mass="47041">MTTAAERAALAAATTVHLPSDLGYDDARTPWNLAVDQRPAAVAEPADAAEVAAVVRTARAAGLRVAPQSTGHSAAALAAHGLDDVLLLRLHRLRGVEVDPVRRVARVLGGTPAIDVVEAAAAHGLAVLHGSAPDVGFVGLALAGGLFLYGRKRGLTTNSVVAVELVTADGEIVRASATEHRDLFWAVRGGGGSFGVVTALEVSLFPLPDVHAGLMIWDASRARDVLRTWARWAPDAPDEITTTVRLLRVPPIPDVPDVLRGRDVVLLDGAVLDSDERAAELLAPLRALEPELDTFARVPAAAVARLHLDPEGPSPSVSASGSLAALPEAAVDALLAAWDREPGLLAAELRQLGGALGRVVEGAGALSHLPGQFLLFTVGIAPSHDDAVRLRAQAEGLVTAMAPWLTGRQYLGFAESAVDARVGYDADAWALLSAVRAAADPDRLFAANHPVR</sequence>
<dbReference type="Gene3D" id="3.40.462.20">
    <property type="match status" value="1"/>
</dbReference>
<dbReference type="Gene3D" id="3.30.465.10">
    <property type="match status" value="1"/>
</dbReference>
<gene>
    <name evidence="7" type="ORF">ET471_13050</name>
</gene>
<dbReference type="InterPro" id="IPR016169">
    <property type="entry name" value="FAD-bd_PCMH_sub2"/>
</dbReference>
<dbReference type="SUPFAM" id="SSF56176">
    <property type="entry name" value="FAD-binding/transporter-associated domain-like"/>
    <property type="match status" value="1"/>
</dbReference>
<dbReference type="InterPro" id="IPR006094">
    <property type="entry name" value="Oxid_FAD_bind_N"/>
</dbReference>
<dbReference type="PANTHER" id="PTHR42973">
    <property type="entry name" value="BINDING OXIDOREDUCTASE, PUTATIVE (AFU_ORTHOLOGUE AFUA_1G17690)-RELATED"/>
    <property type="match status" value="1"/>
</dbReference>
<dbReference type="InterPro" id="IPR006093">
    <property type="entry name" value="Oxy_OxRdtase_FAD_BS"/>
</dbReference>
<evidence type="ECO:0000256" key="5">
    <source>
        <dbReference type="ARBA" id="ARBA00023002"/>
    </source>
</evidence>
<dbReference type="RefSeq" id="WP_129188972.1">
    <property type="nucleotide sequence ID" value="NZ_CP035493.1"/>
</dbReference>
<dbReference type="EMBL" id="CP035493">
    <property type="protein sequence ID" value="QAY70835.1"/>
    <property type="molecule type" value="Genomic_DNA"/>
</dbReference>
<dbReference type="OrthoDB" id="9775082at2"/>
<dbReference type="AlphaFoldDB" id="A0A4P6F608"/>
<dbReference type="KEGG" id="xya:ET471_13050"/>
<evidence type="ECO:0000256" key="3">
    <source>
        <dbReference type="ARBA" id="ARBA00022630"/>
    </source>
</evidence>
<protein>
    <submittedName>
        <fullName evidence="7">FAD-binding oxidoreductase</fullName>
    </submittedName>
</protein>
<dbReference type="GO" id="GO:0016491">
    <property type="term" value="F:oxidoreductase activity"/>
    <property type="evidence" value="ECO:0007669"/>
    <property type="project" value="UniProtKB-KW"/>
</dbReference>
<organism evidence="7 8">
    <name type="scientific">Xylanimonas protaetiae</name>
    <dbReference type="NCBI Taxonomy" id="2509457"/>
    <lineage>
        <taxon>Bacteria</taxon>
        <taxon>Bacillati</taxon>
        <taxon>Actinomycetota</taxon>
        <taxon>Actinomycetes</taxon>
        <taxon>Micrococcales</taxon>
        <taxon>Promicromonosporaceae</taxon>
        <taxon>Xylanimonas</taxon>
    </lineage>
</organism>
<evidence type="ECO:0000313" key="8">
    <source>
        <dbReference type="Proteomes" id="UP000292118"/>
    </source>
</evidence>
<evidence type="ECO:0000259" key="6">
    <source>
        <dbReference type="PROSITE" id="PS51387"/>
    </source>
</evidence>
<dbReference type="PROSITE" id="PS00862">
    <property type="entry name" value="OX2_COVAL_FAD"/>
    <property type="match status" value="1"/>
</dbReference>
<keyword evidence="4" id="KW-0274">FAD</keyword>
<dbReference type="InterPro" id="IPR050416">
    <property type="entry name" value="FAD-linked_Oxidoreductase"/>
</dbReference>
<feature type="domain" description="FAD-binding PCMH-type" evidence="6">
    <location>
        <begin position="35"/>
        <end position="207"/>
    </location>
</feature>
<keyword evidence="3" id="KW-0285">Flavoprotein</keyword>